<dbReference type="EMBL" id="UINC01113428">
    <property type="protein sequence ID" value="SVC83026.1"/>
    <property type="molecule type" value="Genomic_DNA"/>
</dbReference>
<dbReference type="Gene3D" id="3.30.1330.110">
    <property type="entry name" value="BB2672"/>
    <property type="match status" value="1"/>
</dbReference>
<name>A0A382QC58_9ZZZZ</name>
<proteinExistence type="predicted"/>
<dbReference type="AlphaFoldDB" id="A0A382QC58"/>
<dbReference type="Pfam" id="PF06684">
    <property type="entry name" value="AA_synth"/>
    <property type="match status" value="1"/>
</dbReference>
<accession>A0A382QC58</accession>
<protein>
    <recommendedName>
        <fullName evidence="2">Peptide synthetase</fullName>
    </recommendedName>
</protein>
<sequence length="175" mass="17791">VNEGQVAEVALRKVVVAAVIENPFVGSYVEDLSPAVEWSSAFGSRIGAMAVAALGEPVQAYGKGGIAGTNGAQEHVVAFITTPFGNALRVAVGGGKAWISSASIVGAAGTPLTLPLAHKDALYVRANYDAVTLFPGDAPRPDEVVVAVAVANRGRLNDRLGGLLAEDVQGDNGLT</sequence>
<feature type="non-terminal residue" evidence="1">
    <location>
        <position position="1"/>
    </location>
</feature>
<organism evidence="1">
    <name type="scientific">marine metagenome</name>
    <dbReference type="NCBI Taxonomy" id="408172"/>
    <lineage>
        <taxon>unclassified sequences</taxon>
        <taxon>metagenomes</taxon>
        <taxon>ecological metagenomes</taxon>
    </lineage>
</organism>
<gene>
    <name evidence="1" type="ORF">METZ01_LOCUS335880</name>
</gene>
<evidence type="ECO:0008006" key="2">
    <source>
        <dbReference type="Google" id="ProtNLM"/>
    </source>
</evidence>
<reference evidence="1" key="1">
    <citation type="submission" date="2018-05" db="EMBL/GenBank/DDBJ databases">
        <authorList>
            <person name="Lanie J.A."/>
            <person name="Ng W.-L."/>
            <person name="Kazmierczak K.M."/>
            <person name="Andrzejewski T.M."/>
            <person name="Davidsen T.M."/>
            <person name="Wayne K.J."/>
            <person name="Tettelin H."/>
            <person name="Glass J.I."/>
            <person name="Rusch D."/>
            <person name="Podicherti R."/>
            <person name="Tsui H.-C.T."/>
            <person name="Winkler M.E."/>
        </authorList>
    </citation>
    <scope>NUCLEOTIDE SEQUENCE</scope>
</reference>
<dbReference type="InterPro" id="IPR009569">
    <property type="entry name" value="AA_synth_put"/>
</dbReference>
<dbReference type="InterPro" id="IPR035936">
    <property type="entry name" value="BB2672"/>
</dbReference>
<dbReference type="SUPFAM" id="SSF160519">
    <property type="entry name" value="BB2672-like"/>
    <property type="match status" value="1"/>
</dbReference>
<evidence type="ECO:0000313" key="1">
    <source>
        <dbReference type="EMBL" id="SVC83026.1"/>
    </source>
</evidence>